<evidence type="ECO:0000313" key="5">
    <source>
        <dbReference type="Proteomes" id="UP000249898"/>
    </source>
</evidence>
<dbReference type="Gene3D" id="3.40.50.1110">
    <property type="entry name" value="SGNH hydrolase"/>
    <property type="match status" value="1"/>
</dbReference>
<evidence type="ECO:0000313" key="2">
    <source>
        <dbReference type="EMBL" id="AWX99246.1"/>
    </source>
</evidence>
<name>A0A2Z4PP66_9GAMM</name>
<dbReference type="RefSeq" id="WP_112135851.1">
    <property type="nucleotide sequence ID" value="NZ_BAAAEF010000015.1"/>
</dbReference>
<dbReference type="PANTHER" id="PTHR30383:SF29">
    <property type="entry name" value="SGNH HYDROLASE-TYPE ESTERASE DOMAIN-CONTAINING PROTEIN"/>
    <property type="match status" value="1"/>
</dbReference>
<keyword evidence="3" id="KW-0378">Hydrolase</keyword>
<keyword evidence="7" id="KW-1185">Reference proteome</keyword>
<dbReference type="OrthoDB" id="164654at2"/>
<evidence type="ECO:0000313" key="7">
    <source>
        <dbReference type="Proteomes" id="UP001471651"/>
    </source>
</evidence>
<sequence>MATILCYGDSLTWGRIPNGGRYPKHLRWPALLNGLLGSQHQVINFGLPGRTTLWNDPFLEGRNGLAYLQAALETFGPVDILILMLGTNDLKRHFHVGAFEAAKGVEKLIEKSRMPDSHDFPHPSLVVIAPPNILSPTGVMAESFDGAVEKSQHFHQHYQDIAVHNHCIFLNAAGVLQPSEADGVHLDTKANEQLAQAVYMLIKDTIKS</sequence>
<evidence type="ECO:0000313" key="3">
    <source>
        <dbReference type="EMBL" id="MEP7730688.1"/>
    </source>
</evidence>
<reference evidence="3 7" key="3">
    <citation type="submission" date="2024-05" db="EMBL/GenBank/DDBJ databases">
        <authorList>
            <person name="Busch G.E."/>
            <person name="Sharma I."/>
        </authorList>
    </citation>
    <scope>NUCLEOTIDE SEQUENCE [LARGE SCALE GENOMIC DNA]</scope>
    <source>
        <strain evidence="3 7">23GB23</strain>
    </source>
</reference>
<reference evidence="2 5" key="1">
    <citation type="submission" date="2016-06" db="EMBL/GenBank/DDBJ databases">
        <title>The sequenced genome of the ice-adhering bacterium Marinomonas primoryensis, from Antarctica.</title>
        <authorList>
            <person name="Graham L."/>
            <person name="Vance T.D.R."/>
            <person name="Davies P.L."/>
        </authorList>
    </citation>
    <scope>NUCLEOTIDE SEQUENCE [LARGE SCALE GENOMIC DNA]</scope>
    <source>
        <strain evidence="2 5">AceL</strain>
    </source>
</reference>
<organism evidence="2 5">
    <name type="scientific">Marinomonas primoryensis</name>
    <dbReference type="NCBI Taxonomy" id="178399"/>
    <lineage>
        <taxon>Bacteria</taxon>
        <taxon>Pseudomonadati</taxon>
        <taxon>Pseudomonadota</taxon>
        <taxon>Gammaproteobacteria</taxon>
        <taxon>Oceanospirillales</taxon>
        <taxon>Oceanospirillaceae</taxon>
        <taxon>Marinomonas</taxon>
    </lineage>
</organism>
<dbReference type="PANTHER" id="PTHR30383">
    <property type="entry name" value="THIOESTERASE 1/PROTEASE 1/LYSOPHOSPHOLIPASE L1"/>
    <property type="match status" value="1"/>
</dbReference>
<dbReference type="Proteomes" id="UP000249898">
    <property type="component" value="Chromosome"/>
</dbReference>
<dbReference type="SUPFAM" id="SSF52266">
    <property type="entry name" value="SGNH hydrolase"/>
    <property type="match status" value="1"/>
</dbReference>
<dbReference type="KEGG" id="mpri:MP3633_0104"/>
<evidence type="ECO:0000313" key="4">
    <source>
        <dbReference type="EMBL" id="QKK78842.1"/>
    </source>
</evidence>
<reference evidence="4 6" key="2">
    <citation type="submission" date="2020-06" db="EMBL/GenBank/DDBJ databases">
        <authorList>
            <person name="Voronona O.L."/>
            <person name="Aksenova E.I."/>
            <person name="Kunda M.S."/>
            <person name="Semenov A.N."/>
            <person name="Ryzhova N."/>
        </authorList>
    </citation>
    <scope>NUCLEOTIDE SEQUENCE [LARGE SCALE GENOMIC DNA]</scope>
    <source>
        <strain evidence="4 6">MPKMM3633</strain>
    </source>
</reference>
<dbReference type="InterPro" id="IPR013830">
    <property type="entry name" value="SGNH_hydro"/>
</dbReference>
<dbReference type="EMBL" id="CP016181">
    <property type="protein sequence ID" value="AWX99246.1"/>
    <property type="molecule type" value="Genomic_DNA"/>
</dbReference>
<dbReference type="CDD" id="cd01839">
    <property type="entry name" value="SGNH_arylesterase_like"/>
    <property type="match status" value="1"/>
</dbReference>
<accession>A0A2Z4PP66</accession>
<dbReference type="EMBL" id="JBDYKN010000015">
    <property type="protein sequence ID" value="MEP7730688.1"/>
    <property type="molecule type" value="Genomic_DNA"/>
</dbReference>
<dbReference type="GO" id="GO:0016788">
    <property type="term" value="F:hydrolase activity, acting on ester bonds"/>
    <property type="evidence" value="ECO:0007669"/>
    <property type="project" value="UniProtKB-ARBA"/>
</dbReference>
<feature type="domain" description="SGNH hydrolase-type esterase" evidence="1">
    <location>
        <begin position="6"/>
        <end position="187"/>
    </location>
</feature>
<dbReference type="Proteomes" id="UP001471651">
    <property type="component" value="Unassembled WGS sequence"/>
</dbReference>
<dbReference type="InterPro" id="IPR051532">
    <property type="entry name" value="Ester_Hydrolysis_Enzymes"/>
</dbReference>
<protein>
    <submittedName>
        <fullName evidence="2">Arylesterase</fullName>
    </submittedName>
    <submittedName>
        <fullName evidence="3">SGNH/GDSL hydrolase family protein</fullName>
    </submittedName>
</protein>
<dbReference type="AlphaFoldDB" id="A0A2Z4PP66"/>
<evidence type="ECO:0000259" key="1">
    <source>
        <dbReference type="Pfam" id="PF13472"/>
    </source>
</evidence>
<dbReference type="InterPro" id="IPR036514">
    <property type="entry name" value="SGNH_hydro_sf"/>
</dbReference>
<dbReference type="Proteomes" id="UP000509371">
    <property type="component" value="Chromosome"/>
</dbReference>
<dbReference type="Pfam" id="PF13472">
    <property type="entry name" value="Lipase_GDSL_2"/>
    <property type="match status" value="1"/>
</dbReference>
<evidence type="ECO:0000313" key="6">
    <source>
        <dbReference type="Proteomes" id="UP000509371"/>
    </source>
</evidence>
<gene>
    <name evidence="2" type="ORF">A8139_03940</name>
    <name evidence="3" type="ORF">ABKW32_14620</name>
    <name evidence="4" type="ORF">MP3633_0104</name>
</gene>
<dbReference type="EMBL" id="CP054301">
    <property type="protein sequence ID" value="QKK78842.1"/>
    <property type="molecule type" value="Genomic_DNA"/>
</dbReference>
<proteinExistence type="predicted"/>